<comment type="caution">
    <text evidence="2">The sequence shown here is derived from an EMBL/GenBank/DDBJ whole genome shotgun (WGS) entry which is preliminary data.</text>
</comment>
<dbReference type="Gene3D" id="3.30.420.10">
    <property type="entry name" value="Ribonuclease H-like superfamily/Ribonuclease H"/>
    <property type="match status" value="1"/>
</dbReference>
<feature type="region of interest" description="Disordered" evidence="1">
    <location>
        <begin position="277"/>
        <end position="395"/>
    </location>
</feature>
<name>A0A1Q9EL34_SYMMI</name>
<feature type="region of interest" description="Disordered" evidence="1">
    <location>
        <begin position="193"/>
        <end position="212"/>
    </location>
</feature>
<feature type="region of interest" description="Disordered" evidence="1">
    <location>
        <begin position="220"/>
        <end position="243"/>
    </location>
</feature>
<feature type="compositionally biased region" description="Basic residues" evidence="1">
    <location>
        <begin position="337"/>
        <end position="347"/>
    </location>
</feature>
<feature type="compositionally biased region" description="Basic and acidic residues" evidence="1">
    <location>
        <begin position="277"/>
        <end position="292"/>
    </location>
</feature>
<feature type="compositionally biased region" description="Basic residues" evidence="1">
    <location>
        <begin position="808"/>
        <end position="821"/>
    </location>
</feature>
<evidence type="ECO:0000313" key="2">
    <source>
        <dbReference type="EMBL" id="OLQ08142.1"/>
    </source>
</evidence>
<dbReference type="PANTHER" id="PTHR48125">
    <property type="entry name" value="LP07818P1"/>
    <property type="match status" value="1"/>
</dbReference>
<feature type="region of interest" description="Disordered" evidence="1">
    <location>
        <begin position="3578"/>
        <end position="3662"/>
    </location>
</feature>
<feature type="region of interest" description="Disordered" evidence="1">
    <location>
        <begin position="854"/>
        <end position="880"/>
    </location>
</feature>
<proteinExistence type="predicted"/>
<feature type="region of interest" description="Disordered" evidence="1">
    <location>
        <begin position="3690"/>
        <end position="3740"/>
    </location>
</feature>
<accession>A0A1Q9EL34</accession>
<evidence type="ECO:0008006" key="4">
    <source>
        <dbReference type="Google" id="ProtNLM"/>
    </source>
</evidence>
<feature type="region of interest" description="Disordered" evidence="1">
    <location>
        <begin position="803"/>
        <end position="837"/>
    </location>
</feature>
<feature type="region of interest" description="Disordered" evidence="1">
    <location>
        <begin position="1"/>
        <end position="20"/>
    </location>
</feature>
<dbReference type="Proteomes" id="UP000186817">
    <property type="component" value="Unassembled WGS sequence"/>
</dbReference>
<organism evidence="2 3">
    <name type="scientific">Symbiodinium microadriaticum</name>
    <name type="common">Dinoflagellate</name>
    <name type="synonym">Zooxanthella microadriatica</name>
    <dbReference type="NCBI Taxonomy" id="2951"/>
    <lineage>
        <taxon>Eukaryota</taxon>
        <taxon>Sar</taxon>
        <taxon>Alveolata</taxon>
        <taxon>Dinophyceae</taxon>
        <taxon>Suessiales</taxon>
        <taxon>Symbiodiniaceae</taxon>
        <taxon>Symbiodinium</taxon>
    </lineage>
</organism>
<dbReference type="GO" id="GO:0003676">
    <property type="term" value="F:nucleic acid binding"/>
    <property type="evidence" value="ECO:0007669"/>
    <property type="project" value="InterPro"/>
</dbReference>
<feature type="compositionally biased region" description="Basic and acidic residues" evidence="1">
    <location>
        <begin position="386"/>
        <end position="395"/>
    </location>
</feature>
<dbReference type="SUPFAM" id="SSF53098">
    <property type="entry name" value="Ribonuclease H-like"/>
    <property type="match status" value="1"/>
</dbReference>
<evidence type="ECO:0000256" key="1">
    <source>
        <dbReference type="SAM" id="MobiDB-lite"/>
    </source>
</evidence>
<dbReference type="InterPro" id="IPR012337">
    <property type="entry name" value="RNaseH-like_sf"/>
</dbReference>
<dbReference type="EMBL" id="LSRX01000123">
    <property type="protein sequence ID" value="OLQ08142.1"/>
    <property type="molecule type" value="Genomic_DNA"/>
</dbReference>
<feature type="region of interest" description="Disordered" evidence="1">
    <location>
        <begin position="613"/>
        <end position="632"/>
    </location>
</feature>
<feature type="compositionally biased region" description="Basic and acidic residues" evidence="1">
    <location>
        <begin position="221"/>
        <end position="243"/>
    </location>
</feature>
<feature type="compositionally biased region" description="Basic and acidic residues" evidence="1">
    <location>
        <begin position="316"/>
        <end position="336"/>
    </location>
</feature>
<dbReference type="OrthoDB" id="492368at2759"/>
<feature type="compositionally biased region" description="Low complexity" evidence="1">
    <location>
        <begin position="3590"/>
        <end position="3599"/>
    </location>
</feature>
<evidence type="ECO:0000313" key="3">
    <source>
        <dbReference type="Proteomes" id="UP000186817"/>
    </source>
</evidence>
<dbReference type="PANTHER" id="PTHR48125:SF12">
    <property type="entry name" value="AT HOOK TRANSCRIPTION FACTOR FAMILY-RELATED"/>
    <property type="match status" value="1"/>
</dbReference>
<protein>
    <recommendedName>
        <fullName evidence="4">Integrase catalytic domain-containing protein</fullName>
    </recommendedName>
</protein>
<feature type="compositionally biased region" description="Basic and acidic residues" evidence="1">
    <location>
        <begin position="1222"/>
        <end position="1233"/>
    </location>
</feature>
<reference evidence="2 3" key="1">
    <citation type="submission" date="2016-02" db="EMBL/GenBank/DDBJ databases">
        <title>Genome analysis of coral dinoflagellate symbionts highlights evolutionary adaptations to a symbiotic lifestyle.</title>
        <authorList>
            <person name="Aranda M."/>
            <person name="Li Y."/>
            <person name="Liew Y.J."/>
            <person name="Baumgarten S."/>
            <person name="Simakov O."/>
            <person name="Wilson M."/>
            <person name="Piel J."/>
            <person name="Ashoor H."/>
            <person name="Bougouffa S."/>
            <person name="Bajic V.B."/>
            <person name="Ryu T."/>
            <person name="Ravasi T."/>
            <person name="Bayer T."/>
            <person name="Micklem G."/>
            <person name="Kim H."/>
            <person name="Bhak J."/>
            <person name="Lajeunesse T.C."/>
            <person name="Voolstra C.R."/>
        </authorList>
    </citation>
    <scope>NUCLEOTIDE SEQUENCE [LARGE SCALE GENOMIC DNA]</scope>
    <source>
        <strain evidence="2 3">CCMP2467</strain>
    </source>
</reference>
<feature type="region of interest" description="Disordered" evidence="1">
    <location>
        <begin position="1202"/>
        <end position="1240"/>
    </location>
</feature>
<sequence length="3859" mass="432981">MDVTAPTNPAGMTVPEENNVSDITGDLETESARSRSVLGTELQVNTAREGQVALTEAALRSHTAYTPTSVASYRPSALPVPGPVAPTHISAPTIVPTLISNTYNQQNNTILTHDSGLLMEAASARHEEIVGQIRNENREQMMNLELTANSHVAQLRLEHARLENRTREMEEMASQNALLGQQAVARHQSEANAAAEQAQALHQRLRNAESSADAVVAQVEAEARRRDRERHQDALAKDDELSRMKSEMQEMMRIQQENIQLMKFDNDNLRRRLAEAEARHRPTVERPVDPHGVEGPPGLFTTHIGTPPEQPIPEPEGARPNRTEERAEAENDDKEKKNKKLKKKKHRRDDSSDSSSSFDRRAMMKLLKKVMKNKKDKDDDDDDDKETTKNKPKVKEAEKVVFPKFPKPEQYRNWRIRVREAIVAASDSPDKAHAWIAKVWEKDADEKALRDSEGFSTLDAKIMSALTNILEGDFGRQVDTFKETEAHAGRMVRGRQLLLRLHNYFATNALHGSVYDMEDLMNCKMVNDNLNAFLRNWDTILSGIPVQPDNSVLEPLFHRQVKKCRDIAHDISVYDRALEGTEQRSYQFLYNAANNFLERERLQKNRDRIARQAGGGVVPTTPAPNSPKQKRDKCTYKHEMPRGSAQDLIAERELGQATPFESASPISMMTANGPNSANQQCDVSVDSIGVKVAPYVLPETPSVLSIGQRCMDEGFDFVWRANSRPYLRSSEGKKVFMDVKDNVPYLKAWPENVSVPAKRVENTLANTKELAKSLRESGDFSHDKEKTLFDLVSDGIDKELAADLASKPKAKSKGSKGKEKKTKSEPPSSNKPAPPTEGEIAEALELIEEYGTDAEDEAADDPGSSRPPEGEAVAPDGESAVKVVKHSKGVEALKEEAKSRHHLMTHQPKNPYCDICQRAKMYKPPSYATGGFNTVEAKEFGDHVTADHIVIYREKDVALEDSRLALVIKDVATHFTYAYPSALKSTEECVSALQHFTSAKDNIKVFYSDRAKELEKAAKIMNWRHERSKAYIHESNAIAERQVRSVTEGTRTNLLQAGVSHVYWPYALEHTCTAFNISHVNGDEYTPWFKRFGVKFPGDLIPFGCRIDFWIGPKAKRKDRDRFAPTSEPGVFLGYRFQPGMKWRKEILVLPIKDLNRNDFHECLSPISAYQFKIPEGNFTFPMKERFERIAAGFSTEAIEGPVSQSLENQDAEEQDQQPEGTAKEPEVIDPRTGKLVPIPEGDMYYDSGGVLGRRYGGTRGSRKPDSIPSSMWVNLSKKQKEKAIEDEAREAARKEFDFQEGGSAGSSAKPSTAALPTKDCWKTVGDKLVRYHFVPRRELFSPDLTDCPVGLKRLSKTRVTKIFPVGGVDLVTDEDDWRNVRRRNKKFNFKWIGKTEFTILPPSPTSDESGGPLPEYPAMPTTLDGSLEHREKNVHEHPATAQEITELMAMVARPVGRKELLSNPKAQASLDVEWDKLMKKKAWDMASVREWDQVSAEAKKRGKKAHVGKVFEICVEKGSELPPNDPLRKFKGRTVFQGNNVRDENSDSALFSELGSSPATMEAGKALDAYGHAPGNECQQADGKQAYTQTTLKGAETWVRLPRDRWPKEWLGKYKDPVVRLYLALYGHPDSGGFWEQHCEKMLLQVGFRLVFSAAWPSVFFHPKLKLLLAVYVDDFKMAGPKANMKRGWELISSKIDMDTPSPIGRYLGCEHVSRSSSLGKADHPFAHVFDKSVPDPAAKPASVAAKEDYTEVHQDEGIVVRHHVQPRKALYKPREAEALAYDLGNHRLTQLSDLGQQVPQHEFWDDNGSRSKRGELWTGATYIASKSHDRASAMAAVKRIRDKNEAKKDAKKQAFYDINQLSDNKGCMYKPTREVVYDMSSFLQQAVDKYKQLAGPEFQALKKVSTPFYDDKIARPVETEAESKGKLAPIASRVLMKLLFAARMARYDLLRAVQGLASRVTKWSSDCDKADIDLIMGAGALVILWLHMRNPGGDKGGDGKLEVDHFSKTWASFVDIADYVEKIKAKIVLTWPRDCSFWGWNRVKRFVERFNLVKASIPKLVEPRLEHSACYTLASNEQSLVGILKKQSKKQQSVKSRNNAESHSNLDCIMKRVVALHIDNKSLSPAAVALKHQAFPASFSRLRSLAKMSGSAFAAQGVADREVVHPVAGGVYATADRDERIRIFREALRDHDRLADAMAGRTHVALHSDLQEAIVEPTADADGEELFLSVIKVHEWRTLREACPNAHWTALYEAWYRHYACVQGNEVMTRQRDTSLTGWSRVILEYIKDLGIVGWGTKYEEAINRTAMYDICFRVGMMSQGAGTLPMFPESCKLIESLYSPALGRISPPPSAAAGSFQSTDFLVVGDSSLAMCWMQGRRCLRKTTIGPTLQDITMSNPEVGQLEFQMEWGKGLDAILDVIDSKVYLAPPGGVELVVYWAGNDVYGNYGYLGYTWHLTSKWVKRPQEEIDRIAHWPAKQKLLVERGIERLIELQKHAKVRGLTVLVGGDNGRFFNLPSEYDEEMGRYAQKLADGGVTVIDPCSLLMRTSRPDGFHMEVNEHNATVAASWWHSLIRAILTDRLITGRKAEFIANRRSIVFHNHFVLGKPEPSLTVPPASKRILEPLEPVLHQDVEVEPDEARDDEEQIVFDQPVMQLLPDVVAETALTSEDGEEVTQVDHVLFSRDHDSELPLDLVAVDTDAQEDFAFNLAAEAVNNVSARVEDADAIEKEAEEGIETVWQDETVPDEADQPVVPASGEDRVYPHGTVGYSMALRDMGSAPKSKPAPSSAEPVQVKEEVDYGGDDPMGSTAPAAEVLASDECYEQWYTAEDFPDFPAGHRYMSERARLSLSKTMSYYLRGHSNDERSQRQSKPPPLITIDPTTHAVEWSHFKEILSSCWRNFSSVKAIEVVKYSYSDKDDRGRFEVLVRVHPHGLEYLAIRCFQGHNRNLISEESDLKAIHKDFHFLCNEWEPSLTSFPVVGVTGYTCDKWDSMPKVGYHATFWSNFPNLVAYGLVPGGVTLGGSTGRAFSMMAKAPIWLRESNAGLRPGAEVEFAIDLQLAALEGVRIFETKNDVLQTPDWISNRFFMYAIDRRTGKCVWINRSYELTRSRVGKAVKAYQETGVVGNVFNDDLATQAAEASSTCIYEYVSQMYPIDNETLNWVEFLGYHNNMPRPSHLREESVFNVDARHITFERNSPLEGTRAEWTLDSQVWFSRTGLSKPVEERVEREDYIVNFNVGFPKYCCPDSKCRYKQVDGFLNCPRCNTKLFHPSDLSHLAELAELRAEALQSGVNFGLMYLAPKTHLNAGRRDHAREGHAQEMSVAATLKAKCKKAVAKTTQSPYDDMATRLAEEPFTAYNFMAKGMTLRSVEEIEMFARVRIPNPGKGTEQKRAFQGSHTADARVAYIFPPHDDPAGTGYLPYSRLTVELATHCFFCFQDRFYLMTEAAVLIRASQIARELRPRIDEFSILTFQGEEVVLEDGNLRQIMAQLTHILRTQIRFALSYQERTAGISVEMVLSNDNPVEIPESWSSMGRHQLLELLKGTRFSVDRRRSWFNSFAAQTVEQDLLRQGATAVGAMRVPPPPPSPSGRTGSTGPPAKAARVPTPAVKEPATPPPRGRSPGGVPGSSTDLPMPAAPAKAGRGSTPPPKARPPAAAARDPGSYISAEEWDNYFAGMNEVRGFAVGEDDALPKAPATPARTVTMTPREPDAPPPGYAETAAGGRARTRSPRRPASTDGQWDYLNECDEAISRMLEWLEYDFNNFPVDRLRLWRDAYGNTFEPELALPIAFNRVDQWYWAVLRARHFGRVTPSAVPLSVPSHASANDLVVIDYTNLTWFLRGWREWRTDTTNGYRYRLY</sequence>
<gene>
    <name evidence="2" type="ORF">AK812_SmicGene8371</name>
</gene>
<keyword evidence="3" id="KW-1185">Reference proteome</keyword>
<dbReference type="InterPro" id="IPR036397">
    <property type="entry name" value="RNaseH_sf"/>
</dbReference>